<dbReference type="GO" id="GO:0000062">
    <property type="term" value="F:fatty-acyl-CoA binding"/>
    <property type="evidence" value="ECO:0007669"/>
    <property type="project" value="TreeGrafter"/>
</dbReference>
<organism evidence="5 6">
    <name type="scientific">Mycolicibacter sinensis (strain JDM601)</name>
    <name type="common">Mycobacterium sinense</name>
    <dbReference type="NCBI Taxonomy" id="875328"/>
    <lineage>
        <taxon>Bacteria</taxon>
        <taxon>Bacillati</taxon>
        <taxon>Actinomycetota</taxon>
        <taxon>Actinomycetes</taxon>
        <taxon>Mycobacteriales</taxon>
        <taxon>Mycobacteriaceae</taxon>
        <taxon>Mycolicibacter</taxon>
    </lineage>
</organism>
<evidence type="ECO:0000313" key="6">
    <source>
        <dbReference type="Proteomes" id="UP000093943"/>
    </source>
</evidence>
<dbReference type="Gene3D" id="1.20.140.10">
    <property type="entry name" value="Butyryl-CoA Dehydrogenase, subunit A, domain 3"/>
    <property type="match status" value="1"/>
</dbReference>
<evidence type="ECO:0000313" key="5">
    <source>
        <dbReference type="EMBL" id="OBI30294.1"/>
    </source>
</evidence>
<dbReference type="SUPFAM" id="SSF47203">
    <property type="entry name" value="Acyl-CoA dehydrogenase C-terminal domain-like"/>
    <property type="match status" value="1"/>
</dbReference>
<dbReference type="InterPro" id="IPR036250">
    <property type="entry name" value="AcylCo_DH-like_C"/>
</dbReference>
<dbReference type="PANTHER" id="PTHR42807:SF1">
    <property type="entry name" value="GLUTARYL-COA DEHYDROGENASE, MITOCHONDRIAL"/>
    <property type="match status" value="1"/>
</dbReference>
<keyword evidence="2" id="KW-0809">Transit peptide</keyword>
<dbReference type="Proteomes" id="UP000093943">
    <property type="component" value="Unassembled WGS sequence"/>
</dbReference>
<dbReference type="InterPro" id="IPR052033">
    <property type="entry name" value="Glutaryl-CoA_DH_mitochondrial"/>
</dbReference>
<keyword evidence="3" id="KW-0560">Oxidoreductase</keyword>
<reference evidence="6" key="1">
    <citation type="submission" date="2016-06" db="EMBL/GenBank/DDBJ databases">
        <authorList>
            <person name="Sutton G."/>
            <person name="Brinkac L."/>
            <person name="Sanka R."/>
            <person name="Adams M."/>
            <person name="Lau E."/>
            <person name="Sam S."/>
            <person name="Sreng N."/>
            <person name="Him V."/>
            <person name="Kerleguer A."/>
            <person name="Cheng S."/>
        </authorList>
    </citation>
    <scope>NUCLEOTIDE SEQUENCE [LARGE SCALE GENOMIC DNA]</scope>
    <source>
        <strain evidence="6">E1876</strain>
    </source>
</reference>
<dbReference type="GO" id="GO:0033539">
    <property type="term" value="P:fatty acid beta-oxidation using acyl-CoA dehydrogenase"/>
    <property type="evidence" value="ECO:0007669"/>
    <property type="project" value="TreeGrafter"/>
</dbReference>
<protein>
    <submittedName>
        <fullName evidence="5">Acyl-CoA dehydrogenase</fullName>
    </submittedName>
</protein>
<evidence type="ECO:0000256" key="1">
    <source>
        <dbReference type="ARBA" id="ARBA00022630"/>
    </source>
</evidence>
<name>A0A1A2XX12_MYCSD</name>
<proteinExistence type="predicted"/>
<sequence length="267" mass="28146">MTTAMDAASIALLEETLRKTMATASGAELDGALAELGWAEMLSEDPDLAIPLVFRLLGETGSHASVLNDVILETIGGLPGGTPPMPYTGGSWVIWERSERDGNPVLGGLPLREVPGGELMRVGEARRALAWWLVGSARAMLALARQHALDRVQFGKPIAAFQAVRHRLAETLVAIEGAEATLTAPAVGSPDLSSMLAKAAAGKAALTAAKHCQQVLGGVGFTAEHDLHRHIERVLVLDGLLGTARELTRRVGGGLRARRSAPRLVQL</sequence>
<dbReference type="GO" id="GO:0046949">
    <property type="term" value="P:fatty-acyl-CoA biosynthetic process"/>
    <property type="evidence" value="ECO:0007669"/>
    <property type="project" value="TreeGrafter"/>
</dbReference>
<gene>
    <name evidence="5" type="ORF">A5710_20320</name>
</gene>
<comment type="caution">
    <text evidence="5">The sequence shown here is derived from an EMBL/GenBank/DDBJ whole genome shotgun (WGS) entry which is preliminary data.</text>
</comment>
<keyword evidence="1" id="KW-0285">Flavoprotein</keyword>
<accession>A0A1A2XX12</accession>
<dbReference type="GO" id="GO:0050660">
    <property type="term" value="F:flavin adenine dinucleotide binding"/>
    <property type="evidence" value="ECO:0007669"/>
    <property type="project" value="TreeGrafter"/>
</dbReference>
<dbReference type="GO" id="GO:0004361">
    <property type="term" value="F:glutaryl-CoA dehydrogenase activity"/>
    <property type="evidence" value="ECO:0007669"/>
    <property type="project" value="TreeGrafter"/>
</dbReference>
<dbReference type="EMBL" id="LZKG01000076">
    <property type="protein sequence ID" value="OBI30294.1"/>
    <property type="molecule type" value="Genomic_DNA"/>
</dbReference>
<evidence type="ECO:0000256" key="2">
    <source>
        <dbReference type="ARBA" id="ARBA00022946"/>
    </source>
</evidence>
<dbReference type="AlphaFoldDB" id="A0A1A2XX12"/>
<dbReference type="RefSeq" id="WP_064921611.1">
    <property type="nucleotide sequence ID" value="NZ_LZJK01000072.1"/>
</dbReference>
<dbReference type="Pfam" id="PF00441">
    <property type="entry name" value="Acyl-CoA_dh_1"/>
    <property type="match status" value="1"/>
</dbReference>
<evidence type="ECO:0000256" key="3">
    <source>
        <dbReference type="ARBA" id="ARBA00023002"/>
    </source>
</evidence>
<dbReference type="PANTHER" id="PTHR42807">
    <property type="entry name" value="GLUTARYL-COA DEHYDROGENASE, MITOCHONDRIAL"/>
    <property type="match status" value="1"/>
</dbReference>
<dbReference type="InterPro" id="IPR009075">
    <property type="entry name" value="AcylCo_DH/oxidase_C"/>
</dbReference>
<evidence type="ECO:0000259" key="4">
    <source>
        <dbReference type="Pfam" id="PF00441"/>
    </source>
</evidence>
<feature type="domain" description="Acyl-CoA dehydrogenase/oxidase C-terminal" evidence="4">
    <location>
        <begin position="123"/>
        <end position="243"/>
    </location>
</feature>